<dbReference type="Proteomes" id="UP000030656">
    <property type="component" value="Unassembled WGS sequence"/>
</dbReference>
<organism evidence="2 3">
    <name type="scientific">Plasmodium falciparum FCH/4</name>
    <dbReference type="NCBI Taxonomy" id="1036724"/>
    <lineage>
        <taxon>Eukaryota</taxon>
        <taxon>Sar</taxon>
        <taxon>Alveolata</taxon>
        <taxon>Apicomplexa</taxon>
        <taxon>Aconoidasida</taxon>
        <taxon>Haemosporida</taxon>
        <taxon>Plasmodiidae</taxon>
        <taxon>Plasmodium</taxon>
        <taxon>Plasmodium (Laverania)</taxon>
    </lineage>
</organism>
<reference evidence="2" key="2">
    <citation type="submission" date="2013-02" db="EMBL/GenBank/DDBJ databases">
        <title>The Genome Sequence of Plasmodium falciparum FCH/4.</title>
        <authorList>
            <consortium name="The Broad Institute Genome Sequencing Platform"/>
            <consortium name="The Broad Institute Genome Sequencing Center for Infectious Disease"/>
            <person name="Neafsey D."/>
            <person name="Cheeseman I."/>
            <person name="Volkman S."/>
            <person name="Adams J."/>
            <person name="Walker B."/>
            <person name="Young S.K."/>
            <person name="Zeng Q."/>
            <person name="Gargeya S."/>
            <person name="Fitzgerald M."/>
            <person name="Haas B."/>
            <person name="Abouelleil A."/>
            <person name="Alvarado L."/>
            <person name="Arachchi H.M."/>
            <person name="Berlin A.M."/>
            <person name="Chapman S.B."/>
            <person name="Dewar J."/>
            <person name="Goldberg J."/>
            <person name="Griggs A."/>
            <person name="Gujja S."/>
            <person name="Hansen M."/>
            <person name="Howarth C."/>
            <person name="Imamovic A."/>
            <person name="Larimer J."/>
            <person name="McCowan C."/>
            <person name="Murphy C."/>
            <person name="Neiman D."/>
            <person name="Pearson M."/>
            <person name="Priest M."/>
            <person name="Roberts A."/>
            <person name="Saif S."/>
            <person name="Shea T."/>
            <person name="Sisk P."/>
            <person name="Sykes S."/>
            <person name="Wortman J."/>
            <person name="Nusbaum C."/>
            <person name="Birren B."/>
        </authorList>
    </citation>
    <scope>NUCLEOTIDE SEQUENCE [LARGE SCALE GENOMIC DNA]</scope>
    <source>
        <strain evidence="2">FCH/4</strain>
    </source>
</reference>
<name>A0A024VPM7_PLAFA</name>
<evidence type="ECO:0000313" key="2">
    <source>
        <dbReference type="EMBL" id="ETW30248.1"/>
    </source>
</evidence>
<feature type="domain" description="Plasmodium RESA N-terminal" evidence="1">
    <location>
        <begin position="18"/>
        <end position="80"/>
    </location>
</feature>
<dbReference type="AlphaFoldDB" id="A0A024VPM7"/>
<gene>
    <name evidence="2" type="ORF">PFFCH_02331</name>
</gene>
<dbReference type="OrthoDB" id="378646at2759"/>
<protein>
    <recommendedName>
        <fullName evidence="1">Plasmodium RESA N-terminal domain-containing protein</fullName>
    </recommendedName>
</protein>
<sequence length="97" mass="11792">MNINVIIIFRGRMPICRNIKYRTWDKSMHDIGVTLSSTDMEHTLNFYKLVKYGTSIDERKKFIYAFIKYYDTLKDDLFNEHKTIFTDRMKNIQRLDI</sequence>
<dbReference type="EMBL" id="KI927927">
    <property type="protein sequence ID" value="ETW30248.1"/>
    <property type="molecule type" value="Genomic_DNA"/>
</dbReference>
<accession>A0A024VPM7</accession>
<dbReference type="InterPro" id="IPR019111">
    <property type="entry name" value="PRESA_N"/>
</dbReference>
<evidence type="ECO:0000259" key="1">
    <source>
        <dbReference type="Pfam" id="PF09687"/>
    </source>
</evidence>
<proteinExistence type="predicted"/>
<reference evidence="2" key="1">
    <citation type="submission" date="2013-02" db="EMBL/GenBank/DDBJ databases">
        <title>The Genome Annotation of Plasmodium falciparum FCH/4.</title>
        <authorList>
            <consortium name="The Broad Institute Genome Sequencing Platform"/>
            <consortium name="The Broad Institute Genome Sequencing Center for Infectious Disease"/>
            <person name="Neafsey D."/>
            <person name="Hoffman S."/>
            <person name="Volkman S."/>
            <person name="Rosenthal P."/>
            <person name="Walker B."/>
            <person name="Young S.K."/>
            <person name="Zeng Q."/>
            <person name="Gargeya S."/>
            <person name="Fitzgerald M."/>
            <person name="Haas B."/>
            <person name="Abouelleil A."/>
            <person name="Allen A.W."/>
            <person name="Alvarado L."/>
            <person name="Arachchi H.M."/>
            <person name="Berlin A.M."/>
            <person name="Chapman S.B."/>
            <person name="Gainer-Dewar J."/>
            <person name="Goldberg J."/>
            <person name="Griggs A."/>
            <person name="Gujja S."/>
            <person name="Hansen M."/>
            <person name="Howarth C."/>
            <person name="Imamovic A."/>
            <person name="Ireland A."/>
            <person name="Larimer J."/>
            <person name="McCowan C."/>
            <person name="Murphy C."/>
            <person name="Pearson M."/>
            <person name="Poon T.W."/>
            <person name="Priest M."/>
            <person name="Roberts A."/>
            <person name="Saif S."/>
            <person name="Shea T."/>
            <person name="Sisk P."/>
            <person name="Sykes S."/>
            <person name="Wortman J."/>
            <person name="Nusbaum C."/>
            <person name="Birren B."/>
        </authorList>
    </citation>
    <scope>NUCLEOTIDE SEQUENCE [LARGE SCALE GENOMIC DNA]</scope>
    <source>
        <strain evidence="2">FCH/4</strain>
    </source>
</reference>
<dbReference type="Pfam" id="PF09687">
    <property type="entry name" value="PRESAN"/>
    <property type="match status" value="1"/>
</dbReference>
<evidence type="ECO:0000313" key="3">
    <source>
        <dbReference type="Proteomes" id="UP000030656"/>
    </source>
</evidence>